<evidence type="ECO:0000313" key="3">
    <source>
        <dbReference type="Proteomes" id="UP000254634"/>
    </source>
</evidence>
<dbReference type="Gene3D" id="3.40.50.1110">
    <property type="entry name" value="SGNH hydrolase"/>
    <property type="match status" value="1"/>
</dbReference>
<gene>
    <name evidence="2" type="ORF">NCTC13765_01171</name>
</gene>
<dbReference type="STRING" id="1123307.GCA_000380065_00096"/>
<dbReference type="GO" id="GO:0004622">
    <property type="term" value="F:phosphatidylcholine lysophospholipase activity"/>
    <property type="evidence" value="ECO:0007669"/>
    <property type="project" value="TreeGrafter"/>
</dbReference>
<dbReference type="AlphaFoldDB" id="A0A380L004"/>
<sequence>MAVQLLDQWLLKEQKQMQENFRVLNQVGIHKPQVIFVGDSIIDYYPLGELLDTDKVMINRGIKGYKSHQILEHFSDHIFGENLEQVFLLIGTNDLALERPIAEIVENVELTVQMIQREFPHVEIALISVLPVNEEPFYRNTVHIRKNSTIEKLNQAYQDLAECTQQVTYISAYSQLLDNQNQLNSIYTVDGLHLSIAGYVELSKLVQNYLVK</sequence>
<reference evidence="2" key="1">
    <citation type="submission" date="2018-06" db="EMBL/GenBank/DDBJ databases">
        <authorList>
            <consortium name="Pathogen Informatics"/>
            <person name="Doyle S."/>
        </authorList>
    </citation>
    <scope>NUCLEOTIDE SEQUENCE [LARGE SCALE GENOMIC DNA]</scope>
    <source>
        <strain evidence="2">NCTC13765</strain>
    </source>
</reference>
<dbReference type="PANTHER" id="PTHR30383:SF5">
    <property type="entry name" value="SGNH HYDROLASE-TYPE ESTERASE DOMAIN-CONTAINING PROTEIN"/>
    <property type="match status" value="1"/>
</dbReference>
<dbReference type="PANTHER" id="PTHR30383">
    <property type="entry name" value="THIOESTERASE 1/PROTEASE 1/LYSOPHOSPHOLIPASE L1"/>
    <property type="match status" value="1"/>
</dbReference>
<organism evidence="2 3">
    <name type="scientific">Streptococcus massiliensis</name>
    <dbReference type="NCBI Taxonomy" id="313439"/>
    <lineage>
        <taxon>Bacteria</taxon>
        <taxon>Bacillati</taxon>
        <taxon>Bacillota</taxon>
        <taxon>Bacilli</taxon>
        <taxon>Lactobacillales</taxon>
        <taxon>Streptococcaceae</taxon>
        <taxon>Streptococcus</taxon>
    </lineage>
</organism>
<dbReference type="Proteomes" id="UP000254634">
    <property type="component" value="Unassembled WGS sequence"/>
</dbReference>
<protein>
    <submittedName>
        <fullName evidence="2">GDSL family lipase/acylhydrolase</fullName>
    </submittedName>
</protein>
<dbReference type="SUPFAM" id="SSF52266">
    <property type="entry name" value="SGNH hydrolase"/>
    <property type="match status" value="1"/>
</dbReference>
<dbReference type="EMBL" id="UHFR01000005">
    <property type="protein sequence ID" value="SUN76674.1"/>
    <property type="molecule type" value="Genomic_DNA"/>
</dbReference>
<evidence type="ECO:0000313" key="2">
    <source>
        <dbReference type="EMBL" id="SUN76674.1"/>
    </source>
</evidence>
<dbReference type="InterPro" id="IPR036514">
    <property type="entry name" value="SGNH_hydro_sf"/>
</dbReference>
<dbReference type="InterPro" id="IPR013830">
    <property type="entry name" value="SGNH_hydro"/>
</dbReference>
<accession>A0A380L004</accession>
<evidence type="ECO:0000259" key="1">
    <source>
        <dbReference type="Pfam" id="PF13472"/>
    </source>
</evidence>
<dbReference type="OrthoDB" id="2513075at2"/>
<proteinExistence type="predicted"/>
<keyword evidence="3" id="KW-1185">Reference proteome</keyword>
<dbReference type="RefSeq" id="WP_018370778.1">
    <property type="nucleotide sequence ID" value="NZ_UHFR01000005.1"/>
</dbReference>
<dbReference type="InterPro" id="IPR051532">
    <property type="entry name" value="Ester_Hydrolysis_Enzymes"/>
</dbReference>
<name>A0A380L004_9STRE</name>
<dbReference type="Pfam" id="PF13472">
    <property type="entry name" value="Lipase_GDSL_2"/>
    <property type="match status" value="1"/>
</dbReference>
<keyword evidence="2" id="KW-0378">Hydrolase</keyword>
<feature type="domain" description="SGNH hydrolase-type esterase" evidence="1">
    <location>
        <begin position="48"/>
        <end position="199"/>
    </location>
</feature>